<evidence type="ECO:0000313" key="2">
    <source>
        <dbReference type="EMBL" id="OGD65525.1"/>
    </source>
</evidence>
<dbReference type="AlphaFoldDB" id="A0A1F5EDT7"/>
<dbReference type="EMBL" id="MEZY01000010">
    <property type="protein sequence ID" value="OGD65525.1"/>
    <property type="molecule type" value="Genomic_DNA"/>
</dbReference>
<gene>
    <name evidence="2" type="ORF">A2215_02630</name>
</gene>
<feature type="signal peptide" evidence="1">
    <location>
        <begin position="1"/>
        <end position="17"/>
    </location>
</feature>
<reference evidence="2 3" key="1">
    <citation type="journal article" date="2016" name="Nat. Commun.">
        <title>Thousands of microbial genomes shed light on interconnected biogeochemical processes in an aquifer system.</title>
        <authorList>
            <person name="Anantharaman K."/>
            <person name="Brown C.T."/>
            <person name="Hug L.A."/>
            <person name="Sharon I."/>
            <person name="Castelle C.J."/>
            <person name="Probst A.J."/>
            <person name="Thomas B.C."/>
            <person name="Singh A."/>
            <person name="Wilkins M.J."/>
            <person name="Karaoz U."/>
            <person name="Brodie E.L."/>
            <person name="Williams K.H."/>
            <person name="Hubbard S.S."/>
            <person name="Banfield J.F."/>
        </authorList>
    </citation>
    <scope>NUCLEOTIDE SEQUENCE [LARGE SCALE GENOMIC DNA]</scope>
</reference>
<dbReference type="Proteomes" id="UP000178583">
    <property type="component" value="Unassembled WGS sequence"/>
</dbReference>
<evidence type="ECO:0000313" key="3">
    <source>
        <dbReference type="Proteomes" id="UP000178583"/>
    </source>
</evidence>
<accession>A0A1F5EDT7</accession>
<organism evidence="2 3">
    <name type="scientific">Candidatus Berkelbacteria bacterium RIFOXYA2_FULL_43_10</name>
    <dbReference type="NCBI Taxonomy" id="1797472"/>
    <lineage>
        <taxon>Bacteria</taxon>
        <taxon>Candidatus Berkelbacteria</taxon>
    </lineage>
</organism>
<proteinExistence type="predicted"/>
<evidence type="ECO:0000256" key="1">
    <source>
        <dbReference type="SAM" id="SignalP"/>
    </source>
</evidence>
<feature type="chain" id="PRO_5009518318" evidence="1">
    <location>
        <begin position="18"/>
        <end position="187"/>
    </location>
</feature>
<comment type="caution">
    <text evidence="2">The sequence shown here is derived from an EMBL/GenBank/DDBJ whole genome shotgun (WGS) entry which is preliminary data.</text>
</comment>
<protein>
    <submittedName>
        <fullName evidence="2">Uncharacterized protein</fullName>
    </submittedName>
</protein>
<name>A0A1F5EDT7_9BACT</name>
<sequence>MLVALAVLALTACVAYAAPPRVSTPGQSATALDSAKMITLTAAHGVATIDYHSPWAPEVAYTFIGDIVGLNQDVGTNLLKTGADTIAANQGTYEVVHLGGIYSNADNCYGTTGTKAPRGAMYAGLNGGATTHWTHDAVQKLGTGDTVANYIKRLGTDAKATSVATKDEEDGQLAKAMTTAAWRTSKA</sequence>
<keyword evidence="1" id="KW-0732">Signal</keyword>